<dbReference type="Proteomes" id="UP000761534">
    <property type="component" value="Unassembled WGS sequence"/>
</dbReference>
<dbReference type="EMBL" id="SWFS01000317">
    <property type="protein sequence ID" value="KAA8910323.1"/>
    <property type="molecule type" value="Genomic_DNA"/>
</dbReference>
<proteinExistence type="predicted"/>
<protein>
    <submittedName>
        <fullName evidence="1">Uncharacterized protein</fullName>
    </submittedName>
</protein>
<reference evidence="1" key="1">
    <citation type="journal article" date="2019" name="G3 (Bethesda)">
        <title>Genome Assemblies of Two Rare Opportunistic Yeast Pathogens: Diutina rugosa (syn. Candida rugosa) and Trichomonascus ciferrii (syn. Candida ciferrii).</title>
        <authorList>
            <person name="Mixao V."/>
            <person name="Saus E."/>
            <person name="Hansen A.P."/>
            <person name="Lass-Florl C."/>
            <person name="Gabaldon T."/>
        </authorList>
    </citation>
    <scope>NUCLEOTIDE SEQUENCE</scope>
    <source>
        <strain evidence="1">CBS 4856</strain>
    </source>
</reference>
<comment type="caution">
    <text evidence="1">The sequence shown here is derived from an EMBL/GenBank/DDBJ whole genome shotgun (WGS) entry which is preliminary data.</text>
</comment>
<dbReference type="AlphaFoldDB" id="A0A642V7W1"/>
<name>A0A642V7W1_9ASCO</name>
<sequence length="385" mass="44613">MLLKTNVFVDLEPITSVTMRRSIPRKPGVTKRRQKRKEYYEKFVRRHREGSEEVKVSLILQTFYIDHHGYFDIADEIFAEVTRNNDGWTLLSQLELRLVLSWILFKYELRVKKQHLGLTLSEQALYFSLKEQVPDDIDIPIQIYEWFENYGAFSYLEGRAVLCPVRGEILSGEVKKIEKFVGTLKDDNFASSQVSFRHLAYLIDQENDVGIPENEIPPQKRVQLRPGCGPCIPTKPAESKNNKRICRNDSQAEAGYQFSPGLLSQYHAWIARLRDLQQTRPGLPSSTEGTTAQQVIEFPTNVTDGIKENSCNFELCYPMDIRNCYYGKLCCFQRHVPIELTISQTPTEVDYALRHSSLLSHTRLLDNMDCEEVLDFLNRRKSTCN</sequence>
<keyword evidence="2" id="KW-1185">Reference proteome</keyword>
<dbReference type="VEuPathDB" id="FungiDB:TRICI_004121"/>
<organism evidence="1 2">
    <name type="scientific">Trichomonascus ciferrii</name>
    <dbReference type="NCBI Taxonomy" id="44093"/>
    <lineage>
        <taxon>Eukaryota</taxon>
        <taxon>Fungi</taxon>
        <taxon>Dikarya</taxon>
        <taxon>Ascomycota</taxon>
        <taxon>Saccharomycotina</taxon>
        <taxon>Dipodascomycetes</taxon>
        <taxon>Dipodascales</taxon>
        <taxon>Trichomonascaceae</taxon>
        <taxon>Trichomonascus</taxon>
        <taxon>Trichomonascus ciferrii complex</taxon>
    </lineage>
</organism>
<gene>
    <name evidence="1" type="ORF">TRICI_004121</name>
</gene>
<evidence type="ECO:0000313" key="2">
    <source>
        <dbReference type="Proteomes" id="UP000761534"/>
    </source>
</evidence>
<evidence type="ECO:0000313" key="1">
    <source>
        <dbReference type="EMBL" id="KAA8910323.1"/>
    </source>
</evidence>
<accession>A0A642V7W1</accession>